<evidence type="ECO:0008006" key="3">
    <source>
        <dbReference type="Google" id="ProtNLM"/>
    </source>
</evidence>
<evidence type="ECO:0000313" key="1">
    <source>
        <dbReference type="EMBL" id="ORA25212.1"/>
    </source>
</evidence>
<comment type="caution">
    <text evidence="1">The sequence shown here is derived from an EMBL/GenBank/DDBJ whole genome shotgun (WGS) entry which is preliminary data.</text>
</comment>
<evidence type="ECO:0000313" key="2">
    <source>
        <dbReference type="Proteomes" id="UP000192448"/>
    </source>
</evidence>
<dbReference type="STRING" id="1927124.BST13_33125"/>
<name>A0A1X0A5D8_9MYCO</name>
<accession>A0A1X0A5D8</accession>
<reference evidence="1 2" key="1">
    <citation type="submission" date="2017-02" db="EMBL/GenBank/DDBJ databases">
        <title>The new phylogeny of genus Mycobacterium.</title>
        <authorList>
            <person name="Tortoli E."/>
            <person name="Trovato A."/>
            <person name="Cirillo D.M."/>
        </authorList>
    </citation>
    <scope>NUCLEOTIDE SEQUENCE [LARGE SCALE GENOMIC DNA]</scope>
    <source>
        <strain evidence="1 2">RW6</strain>
    </source>
</reference>
<protein>
    <recommendedName>
        <fullName evidence="3">HK97 gp10 family phage protein</fullName>
    </recommendedName>
</protein>
<dbReference type="AlphaFoldDB" id="A0A1X0A5D8"/>
<keyword evidence="2" id="KW-1185">Reference proteome</keyword>
<proteinExistence type="predicted"/>
<organism evidence="1 2">
    <name type="scientific">Mycobacterium aquaticum</name>
    <dbReference type="NCBI Taxonomy" id="1927124"/>
    <lineage>
        <taxon>Bacteria</taxon>
        <taxon>Bacillati</taxon>
        <taxon>Actinomycetota</taxon>
        <taxon>Actinomycetes</taxon>
        <taxon>Mycobacteriales</taxon>
        <taxon>Mycobacteriaceae</taxon>
        <taxon>Mycobacterium</taxon>
    </lineage>
</organism>
<sequence>MVKLRDNVKDVEPDYEKVVDAFMAIAAVDGEAQMKEKAPWRDSDGNRDDRVPGQARAALFTATELAGTHKSIWFSHGVDYGIWLEISNNGKDQIIMPTVAAQGKKLMKSLRGTLNTLRKG</sequence>
<gene>
    <name evidence="1" type="ORF">BST13_33125</name>
</gene>
<dbReference type="Proteomes" id="UP000192448">
    <property type="component" value="Unassembled WGS sequence"/>
</dbReference>
<dbReference type="EMBL" id="MVHF01000054">
    <property type="protein sequence ID" value="ORA25212.1"/>
    <property type="molecule type" value="Genomic_DNA"/>
</dbReference>